<gene>
    <name evidence="4" type="primary">LOC109486912</name>
</gene>
<dbReference type="InterPro" id="IPR049012">
    <property type="entry name" value="Mutator_transp_dom"/>
</dbReference>
<name>A0A6P5AJD8_BRABE</name>
<dbReference type="AlphaFoldDB" id="A0A6P5AJD8"/>
<evidence type="ECO:0000313" key="4">
    <source>
        <dbReference type="RefSeq" id="XP_019646379.1"/>
    </source>
</evidence>
<proteinExistence type="predicted"/>
<protein>
    <submittedName>
        <fullName evidence="4">Uncharacterized protein LOC109486912</fullName>
    </submittedName>
</protein>
<dbReference type="RefSeq" id="XP_019646379.1">
    <property type="nucleotide sequence ID" value="XM_019790820.1"/>
</dbReference>
<accession>A0A6P5AJD8</accession>
<dbReference type="OrthoDB" id="10349160at2759"/>
<feature type="region of interest" description="Disordered" evidence="1">
    <location>
        <begin position="1"/>
        <end position="20"/>
    </location>
</feature>
<feature type="domain" description="Mutator-like transposase" evidence="2">
    <location>
        <begin position="91"/>
        <end position="326"/>
    </location>
</feature>
<keyword evidence="3" id="KW-1185">Reference proteome</keyword>
<evidence type="ECO:0000256" key="1">
    <source>
        <dbReference type="SAM" id="MobiDB-lite"/>
    </source>
</evidence>
<sequence length="351" mass="39209">MARKRRRDKGHNPGWFLKNCNNVPAKKPRLTEEDEARFEKIRRHKRDVWTLARDEDVNSTPGRLRPLPAGPTEVEKLEVGSSKVEENISEDRQFHVPLLMNLINDFLQQHSQESSACFPQCVMPPDGEQPRGFVFKETLKCARCGFKIGPVKLYEESERLPGRSIGPKPAKKNVQFAIGLTKVGIGITGAKTLISSMDSRTPTLSTMHNLMTGVCDSMENILKMSLEENRRKLRDALKLRGWKVEEGKPIAVAASADACFNNPSFYGVSQRATQAVFPVFEAETPEQLLIGWGFANKLCKKGEMLRAEGVENPCPGHDGHCSANFKAGEPIAAYLQVTGLRTRRSPHTGWT</sequence>
<reference evidence="4" key="1">
    <citation type="submission" date="2025-08" db="UniProtKB">
        <authorList>
            <consortium name="RefSeq"/>
        </authorList>
    </citation>
    <scope>IDENTIFICATION</scope>
    <source>
        <tissue evidence="4">Gonad</tissue>
    </source>
</reference>
<dbReference type="KEGG" id="bbel:109486912"/>
<dbReference type="GeneID" id="109486912"/>
<dbReference type="Pfam" id="PF20700">
    <property type="entry name" value="Mutator"/>
    <property type="match status" value="1"/>
</dbReference>
<evidence type="ECO:0000313" key="3">
    <source>
        <dbReference type="Proteomes" id="UP000515135"/>
    </source>
</evidence>
<dbReference type="Proteomes" id="UP000515135">
    <property type="component" value="Unplaced"/>
</dbReference>
<evidence type="ECO:0000259" key="2">
    <source>
        <dbReference type="Pfam" id="PF20700"/>
    </source>
</evidence>
<organism evidence="3 4">
    <name type="scientific">Branchiostoma belcheri</name>
    <name type="common">Amphioxus</name>
    <dbReference type="NCBI Taxonomy" id="7741"/>
    <lineage>
        <taxon>Eukaryota</taxon>
        <taxon>Metazoa</taxon>
        <taxon>Chordata</taxon>
        <taxon>Cephalochordata</taxon>
        <taxon>Leptocardii</taxon>
        <taxon>Amphioxiformes</taxon>
        <taxon>Branchiostomatidae</taxon>
        <taxon>Branchiostoma</taxon>
    </lineage>
</organism>